<organism evidence="2 3">
    <name type="scientific">Nocardioides gansuensis</name>
    <dbReference type="NCBI Taxonomy" id="2138300"/>
    <lineage>
        <taxon>Bacteria</taxon>
        <taxon>Bacillati</taxon>
        <taxon>Actinomycetota</taxon>
        <taxon>Actinomycetes</taxon>
        <taxon>Propionibacteriales</taxon>
        <taxon>Nocardioidaceae</taxon>
        <taxon>Nocardioides</taxon>
    </lineage>
</organism>
<keyword evidence="1" id="KW-1133">Transmembrane helix</keyword>
<comment type="caution">
    <text evidence="2">The sequence shown here is derived from an EMBL/GenBank/DDBJ whole genome shotgun (WGS) entry which is preliminary data.</text>
</comment>
<keyword evidence="3" id="KW-1185">Reference proteome</keyword>
<proteinExistence type="predicted"/>
<dbReference type="CDD" id="cd00118">
    <property type="entry name" value="LysM"/>
    <property type="match status" value="1"/>
</dbReference>
<sequence length="218" mass="22152">MSRGNASQGPQPVRCFAVWLTASAVAWLAWRGLSASALSLLEAASWRGAFEEVLVGLAAAALLCCAAWCWVVTTVTAWEVARGAADLARPQGLARRWALAACGAALAAGVASPAVAQGDRGPVLAGLPLPDRAVPTAPLAAAPVARIAPAPTGDVVVQRGDSLWAIAASTLPPDAPDSEVAARCRALYAANRAAVGDDPGLIHPGLRLRMPSPSATDE</sequence>
<dbReference type="InterPro" id="IPR018392">
    <property type="entry name" value="LysM"/>
</dbReference>
<evidence type="ECO:0000256" key="1">
    <source>
        <dbReference type="SAM" id="Phobius"/>
    </source>
</evidence>
<feature type="transmembrane region" description="Helical" evidence="1">
    <location>
        <begin position="53"/>
        <end position="76"/>
    </location>
</feature>
<feature type="transmembrane region" description="Helical" evidence="1">
    <location>
        <begin position="97"/>
        <end position="116"/>
    </location>
</feature>
<keyword evidence="1" id="KW-0812">Transmembrane</keyword>
<name>A0A2T8FBM7_9ACTN</name>
<dbReference type="Gene3D" id="3.10.350.10">
    <property type="entry name" value="LysM domain"/>
    <property type="match status" value="1"/>
</dbReference>
<feature type="transmembrane region" description="Helical" evidence="1">
    <location>
        <begin position="12"/>
        <end position="33"/>
    </location>
</feature>
<dbReference type="Proteomes" id="UP000246018">
    <property type="component" value="Unassembled WGS sequence"/>
</dbReference>
<dbReference type="OrthoDB" id="3210682at2"/>
<accession>A0A2T8FBM7</accession>
<evidence type="ECO:0000313" key="3">
    <source>
        <dbReference type="Proteomes" id="UP000246018"/>
    </source>
</evidence>
<dbReference type="InterPro" id="IPR036779">
    <property type="entry name" value="LysM_dom_sf"/>
</dbReference>
<dbReference type="RefSeq" id="WP_116571591.1">
    <property type="nucleotide sequence ID" value="NZ_QDGZ01000003.1"/>
</dbReference>
<dbReference type="AlphaFoldDB" id="A0A2T8FBM7"/>
<evidence type="ECO:0000313" key="2">
    <source>
        <dbReference type="EMBL" id="PVG83111.1"/>
    </source>
</evidence>
<dbReference type="EMBL" id="QDGZ01000003">
    <property type="protein sequence ID" value="PVG83111.1"/>
    <property type="molecule type" value="Genomic_DNA"/>
</dbReference>
<keyword evidence="1" id="KW-0472">Membrane</keyword>
<gene>
    <name evidence="2" type="ORF">DDE18_07225</name>
</gene>
<protein>
    <submittedName>
        <fullName evidence="2">Uncharacterized protein</fullName>
    </submittedName>
</protein>
<reference evidence="2 3" key="1">
    <citation type="submission" date="2018-04" db="EMBL/GenBank/DDBJ databases">
        <title>Genome of Nocardioides gansuensis WSJ-1.</title>
        <authorList>
            <person name="Wu S."/>
            <person name="Wang G."/>
        </authorList>
    </citation>
    <scope>NUCLEOTIDE SEQUENCE [LARGE SCALE GENOMIC DNA]</scope>
    <source>
        <strain evidence="2 3">WSJ-1</strain>
    </source>
</reference>